<comment type="caution">
    <text evidence="2">The sequence shown here is derived from an EMBL/GenBank/DDBJ whole genome shotgun (WGS) entry which is preliminary data.</text>
</comment>
<name>A0A9X3ELW1_9BACT</name>
<keyword evidence="3" id="KW-1185">Reference proteome</keyword>
<feature type="transmembrane region" description="Helical" evidence="1">
    <location>
        <begin position="79"/>
        <end position="99"/>
    </location>
</feature>
<evidence type="ECO:0000313" key="3">
    <source>
        <dbReference type="Proteomes" id="UP001150924"/>
    </source>
</evidence>
<gene>
    <name evidence="2" type="ORF">OV079_12745</name>
</gene>
<dbReference type="AlphaFoldDB" id="A0A9X3ELW1"/>
<dbReference type="EMBL" id="JAPNKE010000002">
    <property type="protein sequence ID" value="MCY1006412.1"/>
    <property type="molecule type" value="Genomic_DNA"/>
</dbReference>
<keyword evidence="1" id="KW-0812">Transmembrane</keyword>
<protein>
    <submittedName>
        <fullName evidence="2">Uncharacterized protein</fullName>
    </submittedName>
</protein>
<dbReference type="RefSeq" id="WP_267768594.1">
    <property type="nucleotide sequence ID" value="NZ_JAPNKE010000002.1"/>
</dbReference>
<sequence>MRAERHHRLSLGLLAIFLASGLWLEAMIGLRAGGWVDDPLRREFLRLGHAHGGILALVNLAIAWSIGQLGTPEVWAAKIRIAGLLGALLVGVGFMAGGLMHGPTDPGPPILVVPAGALLTLAAVTATALVRPTDRAPGSRAPRE</sequence>
<keyword evidence="1" id="KW-1133">Transmembrane helix</keyword>
<feature type="transmembrane region" description="Helical" evidence="1">
    <location>
        <begin position="111"/>
        <end position="130"/>
    </location>
</feature>
<feature type="transmembrane region" description="Helical" evidence="1">
    <location>
        <begin position="48"/>
        <end position="67"/>
    </location>
</feature>
<evidence type="ECO:0000256" key="1">
    <source>
        <dbReference type="SAM" id="Phobius"/>
    </source>
</evidence>
<proteinExistence type="predicted"/>
<evidence type="ECO:0000313" key="2">
    <source>
        <dbReference type="EMBL" id="MCY1006412.1"/>
    </source>
</evidence>
<organism evidence="2 3">
    <name type="scientific">Nannocystis pusilla</name>
    <dbReference type="NCBI Taxonomy" id="889268"/>
    <lineage>
        <taxon>Bacteria</taxon>
        <taxon>Pseudomonadati</taxon>
        <taxon>Myxococcota</taxon>
        <taxon>Polyangia</taxon>
        <taxon>Nannocystales</taxon>
        <taxon>Nannocystaceae</taxon>
        <taxon>Nannocystis</taxon>
    </lineage>
</organism>
<keyword evidence="1" id="KW-0472">Membrane</keyword>
<accession>A0A9X3ELW1</accession>
<dbReference type="Proteomes" id="UP001150924">
    <property type="component" value="Unassembled WGS sequence"/>
</dbReference>
<reference evidence="2" key="1">
    <citation type="submission" date="2022-11" db="EMBL/GenBank/DDBJ databases">
        <title>Minimal conservation of predation-associated metabolite biosynthetic gene clusters underscores biosynthetic potential of Myxococcota including descriptions for ten novel species: Archangium lansinium sp. nov., Myxococcus landrumus sp. nov., Nannocystis bai.</title>
        <authorList>
            <person name="Ahearne A."/>
            <person name="Stevens C."/>
            <person name="Phillips K."/>
        </authorList>
    </citation>
    <scope>NUCLEOTIDE SEQUENCE</scope>
    <source>
        <strain evidence="2">Na p29</strain>
    </source>
</reference>